<dbReference type="RefSeq" id="WP_117888630.1">
    <property type="nucleotide sequence ID" value="NZ_BHGK01000001.1"/>
</dbReference>
<accession>A0A391P149</accession>
<protein>
    <submittedName>
        <fullName evidence="1">Haloacid dehalogenase</fullName>
    </submittedName>
</protein>
<dbReference type="SUPFAM" id="SSF56784">
    <property type="entry name" value="HAD-like"/>
    <property type="match status" value="1"/>
</dbReference>
<dbReference type="Pfam" id="PF08282">
    <property type="entry name" value="Hydrolase_3"/>
    <property type="match status" value="1"/>
</dbReference>
<dbReference type="AlphaFoldDB" id="A0A391P149"/>
<comment type="caution">
    <text evidence="1">The sequence shown here is derived from an EMBL/GenBank/DDBJ whole genome shotgun (WGS) entry which is preliminary data.</text>
</comment>
<dbReference type="InterPro" id="IPR036412">
    <property type="entry name" value="HAD-like_sf"/>
</dbReference>
<dbReference type="EMBL" id="BHGK01000001">
    <property type="protein sequence ID" value="GCA67391.1"/>
    <property type="molecule type" value="Genomic_DNA"/>
</dbReference>
<dbReference type="NCBIfam" id="TIGR00099">
    <property type="entry name" value="Cof-subfamily"/>
    <property type="match status" value="1"/>
</dbReference>
<dbReference type="GO" id="GO:0016791">
    <property type="term" value="F:phosphatase activity"/>
    <property type="evidence" value="ECO:0007669"/>
    <property type="project" value="TreeGrafter"/>
</dbReference>
<dbReference type="Gene3D" id="3.30.1240.10">
    <property type="match status" value="1"/>
</dbReference>
<dbReference type="PANTHER" id="PTHR10000:SF8">
    <property type="entry name" value="HAD SUPERFAMILY HYDROLASE-LIKE, TYPE 3"/>
    <property type="match status" value="1"/>
</dbReference>
<reference evidence="2" key="1">
    <citation type="submission" date="2018-09" db="EMBL/GenBank/DDBJ databases">
        <title>Draft Genome Sequence of Mediterraneibacter sp. KCTC 15684.</title>
        <authorList>
            <person name="Kim J.S."/>
            <person name="Han K.I."/>
            <person name="Suh M.K."/>
            <person name="Lee K.C."/>
            <person name="Eom M.K."/>
            <person name="Lee J.H."/>
            <person name="Park S.H."/>
            <person name="Kang S.W."/>
            <person name="Park J.E."/>
            <person name="Oh B.S."/>
            <person name="Yu S.Y."/>
            <person name="Choi S.H."/>
            <person name="Lee D.H."/>
            <person name="Yoon H."/>
            <person name="Kim B."/>
            <person name="Yang S.J."/>
            <person name="Lee J.S."/>
        </authorList>
    </citation>
    <scope>NUCLEOTIDE SEQUENCE [LARGE SCALE GENOMIC DNA]</scope>
    <source>
        <strain evidence="2">KCTC 15684</strain>
    </source>
</reference>
<dbReference type="CDD" id="cd07516">
    <property type="entry name" value="HAD_Pase"/>
    <property type="match status" value="1"/>
</dbReference>
<gene>
    <name evidence="1" type="ORF">KGMB01110_18270</name>
</gene>
<keyword evidence="2" id="KW-1185">Reference proteome</keyword>
<dbReference type="SFLD" id="SFLDG01140">
    <property type="entry name" value="C2.B:_Phosphomannomutase_and_P"/>
    <property type="match status" value="1"/>
</dbReference>
<dbReference type="GO" id="GO:0000287">
    <property type="term" value="F:magnesium ion binding"/>
    <property type="evidence" value="ECO:0007669"/>
    <property type="project" value="TreeGrafter"/>
</dbReference>
<evidence type="ECO:0000313" key="1">
    <source>
        <dbReference type="EMBL" id="GCA67391.1"/>
    </source>
</evidence>
<proteinExistence type="predicted"/>
<dbReference type="PANTHER" id="PTHR10000">
    <property type="entry name" value="PHOSPHOSERINE PHOSPHATASE"/>
    <property type="match status" value="1"/>
</dbReference>
<name>A0A391P149_9FIRM</name>
<dbReference type="SFLD" id="SFLDG01144">
    <property type="entry name" value="C2.B.4:_PGP_Like"/>
    <property type="match status" value="1"/>
</dbReference>
<dbReference type="NCBIfam" id="TIGR01484">
    <property type="entry name" value="HAD-SF-IIB"/>
    <property type="match status" value="1"/>
</dbReference>
<dbReference type="PRINTS" id="PR00119">
    <property type="entry name" value="CATATPASE"/>
</dbReference>
<dbReference type="InterPro" id="IPR023214">
    <property type="entry name" value="HAD_sf"/>
</dbReference>
<dbReference type="Gene3D" id="3.40.50.1000">
    <property type="entry name" value="HAD superfamily/HAD-like"/>
    <property type="match status" value="1"/>
</dbReference>
<organism evidence="1 2">
    <name type="scientific">Mediterraneibacter butyricigenes</name>
    <dbReference type="NCBI Taxonomy" id="2316025"/>
    <lineage>
        <taxon>Bacteria</taxon>
        <taxon>Bacillati</taxon>
        <taxon>Bacillota</taxon>
        <taxon>Clostridia</taxon>
        <taxon>Lachnospirales</taxon>
        <taxon>Lachnospiraceae</taxon>
        <taxon>Mediterraneibacter</taxon>
    </lineage>
</organism>
<dbReference type="Proteomes" id="UP000265643">
    <property type="component" value="Unassembled WGS sequence"/>
</dbReference>
<dbReference type="SFLD" id="SFLDS00003">
    <property type="entry name" value="Haloacid_Dehalogenase"/>
    <property type="match status" value="1"/>
</dbReference>
<dbReference type="PROSITE" id="PS01229">
    <property type="entry name" value="COF_2"/>
    <property type="match status" value="1"/>
</dbReference>
<evidence type="ECO:0000313" key="2">
    <source>
        <dbReference type="Proteomes" id="UP000265643"/>
    </source>
</evidence>
<dbReference type="InterPro" id="IPR006379">
    <property type="entry name" value="HAD-SF_hydro_IIB"/>
</dbReference>
<dbReference type="GO" id="GO:0005829">
    <property type="term" value="C:cytosol"/>
    <property type="evidence" value="ECO:0007669"/>
    <property type="project" value="TreeGrafter"/>
</dbReference>
<sequence length="270" mass="30358">MSYELLVLDLDGTLTNSKKEITEPTKRALLEIQADGKKVVLASGRPEQGVLPLAKELQLEKYGSYILSYNGGRIRQCKTQEIIYNKLLPNRVVKPIYEIVKKYPRVDLATYKNDTILSGLTSTKYTELESFINHMPIVHQPDFGNAIDFPINKLLVTGEPIDVAPILKELQDTFHGYLNIYNSDPWFIEIMPQNIDKGNSLKKLLLSLNLTVNEMICCGDGFNDLSMIECAGLGVAMENAQSALKEIADYITKSNDNDGVLHVINEFMRD</sequence>
<dbReference type="InterPro" id="IPR000150">
    <property type="entry name" value="Cof"/>
</dbReference>